<dbReference type="PROSITE" id="PS51483">
    <property type="entry name" value="B5"/>
    <property type="match status" value="1"/>
</dbReference>
<dbReference type="AlphaFoldDB" id="A0A2W5KB49"/>
<dbReference type="SMART" id="SM00874">
    <property type="entry name" value="B5"/>
    <property type="match status" value="1"/>
</dbReference>
<dbReference type="InterPro" id="IPR002547">
    <property type="entry name" value="tRNA-bd_dom"/>
</dbReference>
<evidence type="ECO:0000256" key="1">
    <source>
        <dbReference type="ARBA" id="ARBA00004496"/>
    </source>
</evidence>
<dbReference type="InterPro" id="IPR041616">
    <property type="entry name" value="PheRS_beta_core"/>
</dbReference>
<evidence type="ECO:0000259" key="19">
    <source>
        <dbReference type="PROSITE" id="PS51483"/>
    </source>
</evidence>
<dbReference type="InterPro" id="IPR045060">
    <property type="entry name" value="Phe-tRNA-ligase_IIc_bsu"/>
</dbReference>
<comment type="subcellular location">
    <subcellularLocation>
        <location evidence="1 15">Cytoplasm</location>
    </subcellularLocation>
</comment>
<dbReference type="CDD" id="cd02796">
    <property type="entry name" value="tRNA_bind_bactPheRS"/>
    <property type="match status" value="1"/>
</dbReference>
<feature type="domain" description="B5" evidence="19">
    <location>
        <begin position="402"/>
        <end position="477"/>
    </location>
</feature>
<evidence type="ECO:0000259" key="17">
    <source>
        <dbReference type="PROSITE" id="PS50886"/>
    </source>
</evidence>
<dbReference type="Gene3D" id="3.30.930.10">
    <property type="entry name" value="Bira Bifunctional Protein, Domain 2"/>
    <property type="match status" value="1"/>
</dbReference>
<dbReference type="SMART" id="SM00896">
    <property type="entry name" value="FDX-ACB"/>
    <property type="match status" value="1"/>
</dbReference>
<evidence type="ECO:0000313" key="21">
    <source>
        <dbReference type="Proteomes" id="UP000249577"/>
    </source>
</evidence>
<keyword evidence="9 15" id="KW-0067">ATP-binding</keyword>
<name>A0A2W5KB49_ANCNO</name>
<evidence type="ECO:0000256" key="3">
    <source>
        <dbReference type="ARBA" id="ARBA00011209"/>
    </source>
</evidence>
<evidence type="ECO:0000256" key="6">
    <source>
        <dbReference type="ARBA" id="ARBA00022598"/>
    </source>
</evidence>
<keyword evidence="12 15" id="KW-0648">Protein biosynthesis</keyword>
<comment type="catalytic activity">
    <reaction evidence="14 15">
        <text>tRNA(Phe) + L-phenylalanine + ATP = L-phenylalanyl-tRNA(Phe) + AMP + diphosphate + H(+)</text>
        <dbReference type="Rhea" id="RHEA:19413"/>
        <dbReference type="Rhea" id="RHEA-COMP:9668"/>
        <dbReference type="Rhea" id="RHEA-COMP:9699"/>
        <dbReference type="ChEBI" id="CHEBI:15378"/>
        <dbReference type="ChEBI" id="CHEBI:30616"/>
        <dbReference type="ChEBI" id="CHEBI:33019"/>
        <dbReference type="ChEBI" id="CHEBI:58095"/>
        <dbReference type="ChEBI" id="CHEBI:78442"/>
        <dbReference type="ChEBI" id="CHEBI:78531"/>
        <dbReference type="ChEBI" id="CHEBI:456215"/>
        <dbReference type="EC" id="6.1.1.20"/>
    </reaction>
</comment>
<evidence type="ECO:0000256" key="9">
    <source>
        <dbReference type="ARBA" id="ARBA00022840"/>
    </source>
</evidence>
<keyword evidence="10 15" id="KW-0460">Magnesium</keyword>
<feature type="binding site" evidence="15">
    <location>
        <position position="455"/>
    </location>
    <ligand>
        <name>Mg(2+)</name>
        <dbReference type="ChEBI" id="CHEBI:18420"/>
        <note>shared with alpha subunit</note>
    </ligand>
</feature>
<comment type="similarity">
    <text evidence="2 15">Belongs to the phenylalanyl-tRNA synthetase beta subunit family. Type 1 subfamily.</text>
</comment>
<comment type="caution">
    <text evidence="20">The sequence shown here is derived from an EMBL/GenBank/DDBJ whole genome shotgun (WGS) entry which is preliminary data.</text>
</comment>
<evidence type="ECO:0000256" key="8">
    <source>
        <dbReference type="ARBA" id="ARBA00022741"/>
    </source>
</evidence>
<dbReference type="SUPFAM" id="SSF54991">
    <property type="entry name" value="Anticodon-binding domain of PheRS"/>
    <property type="match status" value="1"/>
</dbReference>
<dbReference type="Pfam" id="PF03147">
    <property type="entry name" value="FDX-ACB"/>
    <property type="match status" value="1"/>
</dbReference>
<evidence type="ECO:0000256" key="2">
    <source>
        <dbReference type="ARBA" id="ARBA00008653"/>
    </source>
</evidence>
<keyword evidence="5 16" id="KW-0820">tRNA-binding</keyword>
<dbReference type="PANTHER" id="PTHR10947">
    <property type="entry name" value="PHENYLALANYL-TRNA SYNTHETASE BETA CHAIN AND LEUCINE-RICH REPEAT-CONTAINING PROTEIN 47"/>
    <property type="match status" value="1"/>
</dbReference>
<comment type="cofactor">
    <cofactor evidence="15">
        <name>Mg(2+)</name>
        <dbReference type="ChEBI" id="CHEBI:18420"/>
    </cofactor>
    <text evidence="15">Binds 2 magnesium ions per tetramer.</text>
</comment>
<dbReference type="Pfam" id="PF17759">
    <property type="entry name" value="tRNA_synthFbeta"/>
    <property type="match status" value="1"/>
</dbReference>
<comment type="subunit">
    <text evidence="3 15">Tetramer of two alpha and two beta subunits.</text>
</comment>
<reference evidence="20 21" key="1">
    <citation type="submission" date="2017-08" db="EMBL/GenBank/DDBJ databases">
        <title>Infants hospitalized years apart are colonized by the same room-sourced microbial strains.</title>
        <authorList>
            <person name="Brooks B."/>
            <person name="Olm M.R."/>
            <person name="Firek B.A."/>
            <person name="Baker R."/>
            <person name="Thomas B.C."/>
            <person name="Morowitz M.J."/>
            <person name="Banfield J.F."/>
        </authorList>
    </citation>
    <scope>NUCLEOTIDE SEQUENCE [LARGE SCALE GENOMIC DNA]</scope>
    <source>
        <strain evidence="20">S2_005_003_R2_43</strain>
    </source>
</reference>
<dbReference type="SUPFAM" id="SSF55681">
    <property type="entry name" value="Class II aaRS and biotin synthetases"/>
    <property type="match status" value="1"/>
</dbReference>
<keyword evidence="13 15" id="KW-0030">Aminoacyl-tRNA synthetase</keyword>
<dbReference type="NCBIfam" id="NF045760">
    <property type="entry name" value="YtpR"/>
    <property type="match status" value="1"/>
</dbReference>
<dbReference type="Gene3D" id="3.30.56.10">
    <property type="match status" value="2"/>
</dbReference>
<dbReference type="InterPro" id="IPR009061">
    <property type="entry name" value="DNA-bd_dom_put_sf"/>
</dbReference>
<dbReference type="Proteomes" id="UP000249577">
    <property type="component" value="Unassembled WGS sequence"/>
</dbReference>
<evidence type="ECO:0000256" key="11">
    <source>
        <dbReference type="ARBA" id="ARBA00022884"/>
    </source>
</evidence>
<keyword evidence="4 15" id="KW-0963">Cytoplasm</keyword>
<evidence type="ECO:0000256" key="5">
    <source>
        <dbReference type="ARBA" id="ARBA00022555"/>
    </source>
</evidence>
<feature type="binding site" evidence="15">
    <location>
        <position position="465"/>
    </location>
    <ligand>
        <name>Mg(2+)</name>
        <dbReference type="ChEBI" id="CHEBI:18420"/>
        <note>shared with alpha subunit</note>
    </ligand>
</feature>
<dbReference type="InterPro" id="IPR020825">
    <property type="entry name" value="Phe-tRNA_synthase-like_B3/B4"/>
</dbReference>
<evidence type="ECO:0000259" key="18">
    <source>
        <dbReference type="PROSITE" id="PS51447"/>
    </source>
</evidence>
<evidence type="ECO:0000313" key="20">
    <source>
        <dbReference type="EMBL" id="PZQ14262.1"/>
    </source>
</evidence>
<dbReference type="PROSITE" id="PS51447">
    <property type="entry name" value="FDX_ACB"/>
    <property type="match status" value="1"/>
</dbReference>
<dbReference type="GO" id="GO:0006432">
    <property type="term" value="P:phenylalanyl-tRNA aminoacylation"/>
    <property type="evidence" value="ECO:0007669"/>
    <property type="project" value="UniProtKB-UniRule"/>
</dbReference>
<dbReference type="InterPro" id="IPR045864">
    <property type="entry name" value="aa-tRNA-synth_II/BPL/LPL"/>
</dbReference>
<evidence type="ECO:0000256" key="10">
    <source>
        <dbReference type="ARBA" id="ARBA00022842"/>
    </source>
</evidence>
<dbReference type="InterPro" id="IPR033714">
    <property type="entry name" value="tRNA_bind_bactPheRS"/>
</dbReference>
<accession>A0A2W5KB49</accession>
<gene>
    <name evidence="15" type="primary">pheT</name>
    <name evidence="20" type="ORF">DI565_12610</name>
</gene>
<evidence type="ECO:0000256" key="7">
    <source>
        <dbReference type="ARBA" id="ARBA00022723"/>
    </source>
</evidence>
<feature type="binding site" evidence="15">
    <location>
        <position position="461"/>
    </location>
    <ligand>
        <name>Mg(2+)</name>
        <dbReference type="ChEBI" id="CHEBI:18420"/>
        <note>shared with alpha subunit</note>
    </ligand>
</feature>
<dbReference type="Pfam" id="PF03484">
    <property type="entry name" value="B5"/>
    <property type="match status" value="1"/>
</dbReference>
<dbReference type="GO" id="GO:0000049">
    <property type="term" value="F:tRNA binding"/>
    <property type="evidence" value="ECO:0007669"/>
    <property type="project" value="UniProtKB-UniRule"/>
</dbReference>
<evidence type="ECO:0000256" key="4">
    <source>
        <dbReference type="ARBA" id="ARBA00022490"/>
    </source>
</evidence>
<proteinExistence type="inferred from homology"/>
<feature type="domain" description="TRNA-binding" evidence="17">
    <location>
        <begin position="39"/>
        <end position="149"/>
    </location>
</feature>
<dbReference type="Pfam" id="PF03483">
    <property type="entry name" value="B3_4"/>
    <property type="match status" value="1"/>
</dbReference>
<dbReference type="NCBIfam" id="TIGR00472">
    <property type="entry name" value="pheT_bact"/>
    <property type="match status" value="1"/>
</dbReference>
<dbReference type="InterPro" id="IPR005147">
    <property type="entry name" value="tRNA_synthase_B5-dom"/>
</dbReference>
<feature type="binding site" evidence="15">
    <location>
        <position position="464"/>
    </location>
    <ligand>
        <name>Mg(2+)</name>
        <dbReference type="ChEBI" id="CHEBI:18420"/>
        <note>shared with alpha subunit</note>
    </ligand>
</feature>
<dbReference type="SUPFAM" id="SSF50249">
    <property type="entry name" value="Nucleic acid-binding proteins"/>
    <property type="match status" value="1"/>
</dbReference>
<organism evidence="20 21">
    <name type="scientific">Ancylobacter novellus</name>
    <name type="common">Thiobacillus novellus</name>
    <dbReference type="NCBI Taxonomy" id="921"/>
    <lineage>
        <taxon>Bacteria</taxon>
        <taxon>Pseudomonadati</taxon>
        <taxon>Pseudomonadota</taxon>
        <taxon>Alphaproteobacteria</taxon>
        <taxon>Hyphomicrobiales</taxon>
        <taxon>Xanthobacteraceae</taxon>
        <taxon>Ancylobacter</taxon>
    </lineage>
</organism>
<dbReference type="CDD" id="cd00769">
    <property type="entry name" value="PheRS_beta_core"/>
    <property type="match status" value="1"/>
</dbReference>
<protein>
    <recommendedName>
        <fullName evidence="15">Phenylalanine--tRNA ligase beta subunit</fullName>
        <ecNumber evidence="15">6.1.1.20</ecNumber>
    </recommendedName>
    <alternativeName>
        <fullName evidence="15">Phenylalanyl-tRNA synthetase beta subunit</fullName>
        <shortName evidence="15">PheRS</shortName>
    </alternativeName>
</protein>
<keyword evidence="6 15" id="KW-0436">Ligase</keyword>
<dbReference type="InterPro" id="IPR012340">
    <property type="entry name" value="NA-bd_OB-fold"/>
</dbReference>
<dbReference type="Gene3D" id="3.50.40.10">
    <property type="entry name" value="Phenylalanyl-trna Synthetase, Chain B, domain 3"/>
    <property type="match status" value="1"/>
</dbReference>
<dbReference type="InterPro" id="IPR005146">
    <property type="entry name" value="B3/B4_tRNA-bd"/>
</dbReference>
<dbReference type="Gene3D" id="2.40.50.140">
    <property type="entry name" value="Nucleic acid-binding proteins"/>
    <property type="match status" value="1"/>
</dbReference>
<dbReference type="EC" id="6.1.1.20" evidence="15"/>
<dbReference type="FunFam" id="2.40.50.140:FF:000045">
    <property type="entry name" value="Phenylalanine--tRNA ligase beta subunit"/>
    <property type="match status" value="1"/>
</dbReference>
<keyword evidence="8 15" id="KW-0547">Nucleotide-binding</keyword>
<evidence type="ECO:0000256" key="14">
    <source>
        <dbReference type="ARBA" id="ARBA00049255"/>
    </source>
</evidence>
<dbReference type="InterPro" id="IPR004532">
    <property type="entry name" value="Phe-tRNA-ligase_IIc_bsu_bact"/>
</dbReference>
<dbReference type="SMART" id="SM00873">
    <property type="entry name" value="B3_4"/>
    <property type="match status" value="1"/>
</dbReference>
<sequence length="806" mass="85051">MKFSLSWLKEHLAGDADLVAVTETLTRVGLEVEHVEDKAGELHPFVVGRILEANRHPNADKLQVCRVEVGKSEPLQVVCGAPNARAGLKVVFAAPGTVIPSSGVKLGASEIRGVPSAGMLCSGRELGLSEESDGILELPADAPVGKPFAPVIGLDDPVIEIAVTPNRSDCLGVHGVARDLAAAEIGTLKEPTVTAVRGSYPCPVNVRFDFGDTEPLSPVFALRMVRGVKNGPSPEWLQRKLKSIGQKPINALVDVTNYLTFDRGRPLHVFDAAKVTGDLVVRRAREGEILTALDGKTYALDDTMCVIADDTGVESLAGIMGGASTGCGPETVDVLIESALWDPLAIARTGRALNIHSDARHRFERGVDPAFTLPGLELATRLILDICGGEASEITIAGEVPERDLIIDFPVSEVKRLTGLAVTPAEVKAPLSLLGFWATGHGDQLKVAVPSWRPDVEGKADLVEEVVRIIGLDKVEATPLPQAESLAAARLSPVQRRARAARRTLAARGMVEAVTWSFVSRLQAESFGGGKPELALANPIAADLSDMRPSLLPGLIAAAQRNADRGTGDVAMFEVGQTFLGDRPQDQRMVAAGVRRGTAKARGAGRHWGEQTLPVDAFDAKGDALNVLASLGLSASAVQVAQGSAPSWFHPGRSAALQLGPKVVLGAFGELHPRVLKALGASAPLVGFEITLDALPAPKAKATRAKPPFEGSALQPLSRDFAFVADRDTPAGELIRAALAADRKLVTRVDLFDRYEGPGVPEGKVSLALAVTLQPRDKTLTDAEIEEISVKIVAQVTKATGATLRG</sequence>
<dbReference type="Pfam" id="PF01588">
    <property type="entry name" value="tRNA_bind"/>
    <property type="match status" value="1"/>
</dbReference>
<dbReference type="InterPro" id="IPR005121">
    <property type="entry name" value="Fdx_antiC-bd"/>
</dbReference>
<dbReference type="Gene3D" id="3.30.70.380">
    <property type="entry name" value="Ferrodoxin-fold anticodon-binding domain"/>
    <property type="match status" value="1"/>
</dbReference>
<dbReference type="GO" id="GO:0004826">
    <property type="term" value="F:phenylalanine-tRNA ligase activity"/>
    <property type="evidence" value="ECO:0007669"/>
    <property type="project" value="UniProtKB-UniRule"/>
</dbReference>
<dbReference type="GO" id="GO:0005524">
    <property type="term" value="F:ATP binding"/>
    <property type="evidence" value="ECO:0007669"/>
    <property type="project" value="UniProtKB-UniRule"/>
</dbReference>
<dbReference type="SUPFAM" id="SSF46955">
    <property type="entry name" value="Putative DNA-binding domain"/>
    <property type="match status" value="1"/>
</dbReference>
<feature type="domain" description="FDX-ACB" evidence="18">
    <location>
        <begin position="712"/>
        <end position="805"/>
    </location>
</feature>
<dbReference type="GO" id="GO:0000287">
    <property type="term" value="F:magnesium ion binding"/>
    <property type="evidence" value="ECO:0007669"/>
    <property type="project" value="UniProtKB-UniRule"/>
</dbReference>
<dbReference type="HAMAP" id="MF_00283">
    <property type="entry name" value="Phe_tRNA_synth_beta1"/>
    <property type="match status" value="1"/>
</dbReference>
<dbReference type="SUPFAM" id="SSF56037">
    <property type="entry name" value="PheT/TilS domain"/>
    <property type="match status" value="1"/>
</dbReference>
<dbReference type="EMBL" id="QFPN01000006">
    <property type="protein sequence ID" value="PZQ14262.1"/>
    <property type="molecule type" value="Genomic_DNA"/>
</dbReference>
<dbReference type="InterPro" id="IPR036690">
    <property type="entry name" value="Fdx_antiC-bd_sf"/>
</dbReference>
<dbReference type="GO" id="GO:0009328">
    <property type="term" value="C:phenylalanine-tRNA ligase complex"/>
    <property type="evidence" value="ECO:0007669"/>
    <property type="project" value="TreeGrafter"/>
</dbReference>
<evidence type="ECO:0000256" key="16">
    <source>
        <dbReference type="PROSITE-ProRule" id="PRU00209"/>
    </source>
</evidence>
<evidence type="ECO:0000256" key="13">
    <source>
        <dbReference type="ARBA" id="ARBA00023146"/>
    </source>
</evidence>
<dbReference type="PANTHER" id="PTHR10947:SF0">
    <property type="entry name" value="PHENYLALANINE--TRNA LIGASE BETA SUBUNIT"/>
    <property type="match status" value="1"/>
</dbReference>
<keyword evidence="11 16" id="KW-0694">RNA-binding</keyword>
<evidence type="ECO:0000256" key="12">
    <source>
        <dbReference type="ARBA" id="ARBA00022917"/>
    </source>
</evidence>
<dbReference type="PROSITE" id="PS50886">
    <property type="entry name" value="TRBD"/>
    <property type="match status" value="1"/>
</dbReference>
<evidence type="ECO:0000256" key="15">
    <source>
        <dbReference type="HAMAP-Rule" id="MF_00283"/>
    </source>
</evidence>
<keyword evidence="7 15" id="KW-0479">Metal-binding</keyword>